<feature type="region of interest" description="Disordered" evidence="1">
    <location>
        <begin position="275"/>
        <end position="298"/>
    </location>
</feature>
<organism evidence="2 3">
    <name type="scientific">Aspergillus cavernicola</name>
    <dbReference type="NCBI Taxonomy" id="176166"/>
    <lineage>
        <taxon>Eukaryota</taxon>
        <taxon>Fungi</taxon>
        <taxon>Dikarya</taxon>
        <taxon>Ascomycota</taxon>
        <taxon>Pezizomycotina</taxon>
        <taxon>Eurotiomycetes</taxon>
        <taxon>Eurotiomycetidae</taxon>
        <taxon>Eurotiales</taxon>
        <taxon>Aspergillaceae</taxon>
        <taxon>Aspergillus</taxon>
        <taxon>Aspergillus subgen. Nidulantes</taxon>
    </lineage>
</organism>
<dbReference type="EMBL" id="JBFXLS010000014">
    <property type="protein sequence ID" value="KAL2830074.1"/>
    <property type="molecule type" value="Genomic_DNA"/>
</dbReference>
<dbReference type="InterPro" id="IPR032675">
    <property type="entry name" value="LRR_dom_sf"/>
</dbReference>
<keyword evidence="3" id="KW-1185">Reference proteome</keyword>
<evidence type="ECO:0000313" key="3">
    <source>
        <dbReference type="Proteomes" id="UP001610335"/>
    </source>
</evidence>
<gene>
    <name evidence="2" type="ORF">BDW59DRAFT_158822</name>
</gene>
<evidence type="ECO:0000256" key="1">
    <source>
        <dbReference type="SAM" id="MobiDB-lite"/>
    </source>
</evidence>
<dbReference type="Gene3D" id="3.80.10.10">
    <property type="entry name" value="Ribonuclease Inhibitor"/>
    <property type="match status" value="1"/>
</dbReference>
<name>A0ABR4IQQ7_9EURO</name>
<evidence type="ECO:0008006" key="4">
    <source>
        <dbReference type="Google" id="ProtNLM"/>
    </source>
</evidence>
<feature type="region of interest" description="Disordered" evidence="1">
    <location>
        <begin position="94"/>
        <end position="115"/>
    </location>
</feature>
<evidence type="ECO:0000313" key="2">
    <source>
        <dbReference type="EMBL" id="KAL2830074.1"/>
    </source>
</evidence>
<proteinExistence type="predicted"/>
<protein>
    <recommendedName>
        <fullName evidence="4">F-box domain-containing protein</fullName>
    </recommendedName>
</protein>
<accession>A0ABR4IQQ7</accession>
<reference evidence="2 3" key="1">
    <citation type="submission" date="2024-07" db="EMBL/GenBank/DDBJ databases">
        <title>Section-level genome sequencing and comparative genomics of Aspergillus sections Usti and Cavernicolus.</title>
        <authorList>
            <consortium name="Lawrence Berkeley National Laboratory"/>
            <person name="Nybo J.L."/>
            <person name="Vesth T.C."/>
            <person name="Theobald S."/>
            <person name="Frisvad J.C."/>
            <person name="Larsen T.O."/>
            <person name="Kjaerboelling I."/>
            <person name="Rothschild-Mancinelli K."/>
            <person name="Lyhne E.K."/>
            <person name="Kogle M.E."/>
            <person name="Barry K."/>
            <person name="Clum A."/>
            <person name="Na H."/>
            <person name="Ledsgaard L."/>
            <person name="Lin J."/>
            <person name="Lipzen A."/>
            <person name="Kuo A."/>
            <person name="Riley R."/>
            <person name="Mondo S."/>
            <person name="LaButti K."/>
            <person name="Haridas S."/>
            <person name="Pangalinan J."/>
            <person name="Salamov A.A."/>
            <person name="Simmons B.A."/>
            <person name="Magnuson J.K."/>
            <person name="Chen J."/>
            <person name="Drula E."/>
            <person name="Henrissat B."/>
            <person name="Wiebenga A."/>
            <person name="Lubbers R.J."/>
            <person name="Gomes A.C."/>
            <person name="Makela M.R."/>
            <person name="Stajich J."/>
            <person name="Grigoriev I.V."/>
            <person name="Mortensen U.H."/>
            <person name="De vries R.P."/>
            <person name="Baker S.E."/>
            <person name="Andersen M.R."/>
        </authorList>
    </citation>
    <scope>NUCLEOTIDE SEQUENCE [LARGE SCALE GENOMIC DNA]</scope>
    <source>
        <strain evidence="2 3">CBS 600.67</strain>
    </source>
</reference>
<sequence>MTLSFESLPPEILFSVADSLALEHLPSLHAFSLASKFCCAIANRYRFQNIHFEIQAENQLLIDIQYWEQVLGRADAFPFVQRLSINGVIKSPGYNNSHGTGDPGSGDPKTLRSHQKSFHGEDEWTDIAHRYSSLLFPGPRFVRIQKMDVWRPLSNFVKKLSGLKDLFWVVCNQFPPCLLDVLHNNLPMCRLHLRVSTLNHIYGNDLPPDSKTYEYTLATSPSLASIAFRIRNLGNAAMYTERAVMQMAAGLAPNLTQIHMHYQNRQFLYNLTQPSPREDQFAQPPKSPSSLRSLSLDNPAPETLGTWNERALFSNLRTLQLHVNHGTRLLAKAAEYQFPLLNSLILRLTTTEEGHFNSIVCVDNDASLFLATLPPLKYLLISSIYAKESTRVAFEHHGRTLHKLGLLFHNSGDTWRSRVTPRLIRDIQAHCPKLRDLTLSIPRSQGNTHEVNLYRVLGKILSLNHLTLELDCTTIRSADAKNILINLAVDKQLVREIFSIIAGPSSSLLQSLTVSVITSHVMNDLPFLPELVSEMIWSWRDKIPKMNWLELGPAEAMFRELWPEREGFGSGSWMDDWYSFPLQLE</sequence>
<dbReference type="Proteomes" id="UP001610335">
    <property type="component" value="Unassembled WGS sequence"/>
</dbReference>
<comment type="caution">
    <text evidence="2">The sequence shown here is derived from an EMBL/GenBank/DDBJ whole genome shotgun (WGS) entry which is preliminary data.</text>
</comment>